<keyword evidence="3" id="KW-1185">Reference proteome</keyword>
<feature type="compositionally biased region" description="Polar residues" evidence="1">
    <location>
        <begin position="93"/>
        <end position="105"/>
    </location>
</feature>
<evidence type="ECO:0000313" key="2">
    <source>
        <dbReference type="EMBL" id="TFY81133.1"/>
    </source>
</evidence>
<dbReference type="Gene3D" id="3.30.710.10">
    <property type="entry name" value="Potassium Channel Kv1.1, Chain A"/>
    <property type="match status" value="1"/>
</dbReference>
<evidence type="ECO:0000313" key="3">
    <source>
        <dbReference type="Proteomes" id="UP000298061"/>
    </source>
</evidence>
<proteinExistence type="predicted"/>
<comment type="caution">
    <text evidence="2">The sequence shown here is derived from an EMBL/GenBank/DDBJ whole genome shotgun (WGS) entry which is preliminary data.</text>
</comment>
<feature type="compositionally biased region" description="Acidic residues" evidence="1">
    <location>
        <begin position="109"/>
        <end position="119"/>
    </location>
</feature>
<evidence type="ECO:0000256" key="1">
    <source>
        <dbReference type="SAM" id="MobiDB-lite"/>
    </source>
</evidence>
<organism evidence="2 3">
    <name type="scientific">Hericium alpestre</name>
    <dbReference type="NCBI Taxonomy" id="135208"/>
    <lineage>
        <taxon>Eukaryota</taxon>
        <taxon>Fungi</taxon>
        <taxon>Dikarya</taxon>
        <taxon>Basidiomycota</taxon>
        <taxon>Agaricomycotina</taxon>
        <taxon>Agaricomycetes</taxon>
        <taxon>Russulales</taxon>
        <taxon>Hericiaceae</taxon>
        <taxon>Hericium</taxon>
    </lineage>
</organism>
<dbReference type="AlphaFoldDB" id="A0A4Z0A479"/>
<dbReference type="OrthoDB" id="6359816at2759"/>
<dbReference type="STRING" id="135208.A0A4Z0A479"/>
<accession>A0A4Z0A479</accession>
<feature type="compositionally biased region" description="Acidic residues" evidence="1">
    <location>
        <begin position="165"/>
        <end position="174"/>
    </location>
</feature>
<dbReference type="SUPFAM" id="SSF54695">
    <property type="entry name" value="POZ domain"/>
    <property type="match status" value="1"/>
</dbReference>
<feature type="compositionally biased region" description="Low complexity" evidence="1">
    <location>
        <begin position="201"/>
        <end position="211"/>
    </location>
</feature>
<feature type="compositionally biased region" description="Basic and acidic residues" evidence="1">
    <location>
        <begin position="127"/>
        <end position="139"/>
    </location>
</feature>
<gene>
    <name evidence="2" type="ORF">EWM64_g2869</name>
</gene>
<feature type="region of interest" description="Disordered" evidence="1">
    <location>
        <begin position="93"/>
        <end position="211"/>
    </location>
</feature>
<name>A0A4Z0A479_9AGAM</name>
<dbReference type="EMBL" id="SFCI01000246">
    <property type="protein sequence ID" value="TFY81133.1"/>
    <property type="molecule type" value="Genomic_DNA"/>
</dbReference>
<reference evidence="2 3" key="1">
    <citation type="submission" date="2019-02" db="EMBL/GenBank/DDBJ databases">
        <title>Genome sequencing of the rare red list fungi Hericium alpestre (H. flagellum).</title>
        <authorList>
            <person name="Buettner E."/>
            <person name="Kellner H."/>
        </authorList>
    </citation>
    <scope>NUCLEOTIDE SEQUENCE [LARGE SCALE GENOMIC DNA]</scope>
    <source>
        <strain evidence="2 3">DSM 108284</strain>
    </source>
</reference>
<evidence type="ECO:0008006" key="4">
    <source>
        <dbReference type="Google" id="ProtNLM"/>
    </source>
</evidence>
<dbReference type="InterPro" id="IPR011333">
    <property type="entry name" value="SKP1/BTB/POZ_sf"/>
</dbReference>
<sequence length="239" mass="26036">MPEELKASPVIPRLTVPKDLLDSVGSLLDDPLYSDVEFELPRRHGGLGNARKIYASKKLLSRADYFDTMFNSGFAETSDQTQVTLPTEETASLANDGASDTNSFHASFDDSDDEDEEVTEAGGTDTPRFDFEQVDERTAEANATPPQSNEQPAAEPTTSPREGNEDREDGEGEGNDLRNVRLKLQHPSSPRTSPERLGRCAGPAAPASGPPKLRVIVKDVAYSTYRAILYYVSGPLHPP</sequence>
<dbReference type="Proteomes" id="UP000298061">
    <property type="component" value="Unassembled WGS sequence"/>
</dbReference>
<feature type="compositionally biased region" description="Polar residues" evidence="1">
    <location>
        <begin position="144"/>
        <end position="160"/>
    </location>
</feature>
<protein>
    <recommendedName>
        <fullName evidence="4">BTB domain-containing protein</fullName>
    </recommendedName>
</protein>